<dbReference type="GO" id="GO:0006310">
    <property type="term" value="P:DNA recombination"/>
    <property type="evidence" value="ECO:0007669"/>
    <property type="project" value="UniProtKB-KW"/>
</dbReference>
<keyword evidence="6" id="KW-1185">Reference proteome</keyword>
<dbReference type="InterPro" id="IPR013762">
    <property type="entry name" value="Integrase-like_cat_sf"/>
</dbReference>
<evidence type="ECO:0000256" key="3">
    <source>
        <dbReference type="ARBA" id="ARBA00023172"/>
    </source>
</evidence>
<evidence type="ECO:0000313" key="5">
    <source>
        <dbReference type="EMBL" id="PSJ05077.1"/>
    </source>
</evidence>
<keyword evidence="3" id="KW-0233">DNA recombination</keyword>
<sequence length="339" mass="38440">MRIDGRDAFINRLGRWSDPVAVAKAHAIAAQIWSDYCQGTFDRSLMAYQPLIGGKEVGLLEALRVRAETKRQAAAIHAYKLLQRYGLPIRNRSDAEGFLGWLRAEGLGDSTIAGLMTHYRQCCGGNRHLFSHTLKWQRRSVLSDVLSVEEIQMVLSDLESKEPWYYPLFLLWLSTGMRNGEIRGLTWDCLRWVDGEVLISKSLRRDGYNSGQHSWAPTKTGKERVVPLTPQVLETLKKHQQQMKQLGVYDPYGLVFVTPTSHTNIYDHLVGRVWHRSLERCGLKPRRLYAQRHSFLSHALAMGNSPADLAAAAGHSTKMLLDTYAKPTGRLKMPSWQTA</sequence>
<gene>
    <name evidence="5" type="ORF">C7K55_08555</name>
</gene>
<dbReference type="GO" id="GO:0003677">
    <property type="term" value="F:DNA binding"/>
    <property type="evidence" value="ECO:0007669"/>
    <property type="project" value="UniProtKB-KW"/>
</dbReference>
<dbReference type="PANTHER" id="PTHR30349:SF41">
    <property type="entry name" value="INTEGRASE_RECOMBINASE PROTEIN MJ0367-RELATED"/>
    <property type="match status" value="1"/>
</dbReference>
<name>A0A2P7MV36_9CYAN</name>
<dbReference type="PROSITE" id="PS51898">
    <property type="entry name" value="TYR_RECOMBINASE"/>
    <property type="match status" value="1"/>
</dbReference>
<dbReference type="PANTHER" id="PTHR30349">
    <property type="entry name" value="PHAGE INTEGRASE-RELATED"/>
    <property type="match status" value="1"/>
</dbReference>
<dbReference type="InterPro" id="IPR011010">
    <property type="entry name" value="DNA_brk_join_enz"/>
</dbReference>
<dbReference type="Pfam" id="PF00589">
    <property type="entry name" value="Phage_integrase"/>
    <property type="match status" value="1"/>
</dbReference>
<protein>
    <submittedName>
        <fullName evidence="5">Site-specific integrase</fullName>
    </submittedName>
</protein>
<reference evidence="5 6" key="1">
    <citation type="journal article" date="2018" name="Environ. Microbiol.">
        <title>Ecological and genomic features of two widespread freshwater picocyanobacteria.</title>
        <authorList>
            <person name="Cabello-Yeves P.J."/>
            <person name="Picazo A."/>
            <person name="Camacho A."/>
            <person name="Callieri C."/>
            <person name="Rosselli R."/>
            <person name="Roda-Garcia J.J."/>
            <person name="Coutinho F.H."/>
            <person name="Rodriguez-Valera F."/>
        </authorList>
    </citation>
    <scope>NUCLEOTIDE SEQUENCE [LARGE SCALE GENOMIC DNA]</scope>
    <source>
        <strain evidence="5 6">Tous</strain>
    </source>
</reference>
<feature type="domain" description="Tyr recombinase" evidence="4">
    <location>
        <begin position="141"/>
        <end position="337"/>
    </location>
</feature>
<evidence type="ECO:0000256" key="1">
    <source>
        <dbReference type="ARBA" id="ARBA00008857"/>
    </source>
</evidence>
<evidence type="ECO:0000313" key="6">
    <source>
        <dbReference type="Proteomes" id="UP000243002"/>
    </source>
</evidence>
<dbReference type="SUPFAM" id="SSF56349">
    <property type="entry name" value="DNA breaking-rejoining enzymes"/>
    <property type="match status" value="1"/>
</dbReference>
<dbReference type="CDD" id="cd01189">
    <property type="entry name" value="INT_ICEBs1_C_like"/>
    <property type="match status" value="1"/>
</dbReference>
<comment type="caution">
    <text evidence="5">The sequence shown here is derived from an EMBL/GenBank/DDBJ whole genome shotgun (WGS) entry which is preliminary data.</text>
</comment>
<dbReference type="OrthoDB" id="530235at2"/>
<comment type="similarity">
    <text evidence="1">Belongs to the 'phage' integrase family.</text>
</comment>
<dbReference type="AlphaFoldDB" id="A0A2P7MV36"/>
<dbReference type="GO" id="GO:0015074">
    <property type="term" value="P:DNA integration"/>
    <property type="evidence" value="ECO:0007669"/>
    <property type="project" value="InterPro"/>
</dbReference>
<keyword evidence="2" id="KW-0238">DNA-binding</keyword>
<evidence type="ECO:0000259" key="4">
    <source>
        <dbReference type="PROSITE" id="PS51898"/>
    </source>
</evidence>
<dbReference type="Proteomes" id="UP000243002">
    <property type="component" value="Unassembled WGS sequence"/>
</dbReference>
<dbReference type="Gene3D" id="1.10.443.10">
    <property type="entry name" value="Intergrase catalytic core"/>
    <property type="match status" value="1"/>
</dbReference>
<proteinExistence type="inferred from homology"/>
<evidence type="ECO:0000256" key="2">
    <source>
        <dbReference type="ARBA" id="ARBA00023125"/>
    </source>
</evidence>
<dbReference type="InterPro" id="IPR002104">
    <property type="entry name" value="Integrase_catalytic"/>
</dbReference>
<dbReference type="InterPro" id="IPR050090">
    <property type="entry name" value="Tyrosine_recombinase_XerCD"/>
</dbReference>
<organism evidence="5 6">
    <name type="scientific">Cyanobium usitatum str. Tous</name>
    <dbReference type="NCBI Taxonomy" id="2116684"/>
    <lineage>
        <taxon>Bacteria</taxon>
        <taxon>Bacillati</taxon>
        <taxon>Cyanobacteriota</taxon>
        <taxon>Cyanophyceae</taxon>
        <taxon>Synechococcales</taxon>
        <taxon>Prochlorococcaceae</taxon>
        <taxon>Cyanobium</taxon>
    </lineage>
</organism>
<dbReference type="EMBL" id="PXXO01000008">
    <property type="protein sequence ID" value="PSJ05077.1"/>
    <property type="molecule type" value="Genomic_DNA"/>
</dbReference>
<accession>A0A2P7MV36</accession>